<evidence type="ECO:0000256" key="1">
    <source>
        <dbReference type="SAM" id="MobiDB-lite"/>
    </source>
</evidence>
<reference evidence="3 4" key="1">
    <citation type="submission" date="2020-07" db="EMBL/GenBank/DDBJ databases">
        <title>Sequencing the genomes of 1000 actinobacteria strains.</title>
        <authorList>
            <person name="Klenk H.-P."/>
        </authorList>
    </citation>
    <scope>NUCLEOTIDE SEQUENCE [LARGE SCALE GENOMIC DNA]</scope>
    <source>
        <strain evidence="3 4">DSM 23871</strain>
    </source>
</reference>
<dbReference type="InterPro" id="IPR006530">
    <property type="entry name" value="YD"/>
</dbReference>
<accession>A0A852T0X8</accession>
<comment type="caution">
    <text evidence="3">The sequence shown here is derived from an EMBL/GenBank/DDBJ whole genome shotgun (WGS) entry which is preliminary data.</text>
</comment>
<feature type="signal peptide" evidence="2">
    <location>
        <begin position="1"/>
        <end position="33"/>
    </location>
</feature>
<feature type="chain" id="PRO_5032562010" evidence="2">
    <location>
        <begin position="34"/>
        <end position="2088"/>
    </location>
</feature>
<dbReference type="PANTHER" id="PTHR32305">
    <property type="match status" value="1"/>
</dbReference>
<evidence type="ECO:0000313" key="4">
    <source>
        <dbReference type="Proteomes" id="UP000589620"/>
    </source>
</evidence>
<dbReference type="Pfam" id="PF05593">
    <property type="entry name" value="RHS_repeat"/>
    <property type="match status" value="2"/>
</dbReference>
<sequence length="2088" mass="216515">MTFSTWLTRSSALGGLVIATLVAATLQGAPSSAAEAPTPPAWAKVVPGSAAKEHVGKGGTPPESAAISTAPAPTGDYQVDIDGGAKGESIAVDDTAGRSAVVVDGKWHPVGDTGLTVASAGDTQSAPDARKQLEASKKGTAKAEAKDRAEKVSVKFLPSASAEKLGAAGPIVQLSRADGSATEAAIGVRIPTKVLAAAYGADFASRAHWVQLDGTALPKSGKDLRKKATSVPSEVDSESGTVTAAPTIGRAPVLMMALATATGASGTGDFTATSLKPSAAWDVSAQTGTFSWKYPLRIPPAPAGPAPDLALSYDSQSVDGLTGSTNNQPSAIGEGWSLAGSGFIERSYVGCAVDDGASGPVKTSGDLCFKNANATVSFAGHSGELIRVGATNQYRLAADDGTRFTEYKGAPCASNGTADTACWQMVTTDGTQYFFGLNQLPGYVAGKPTTNSAWTVPVFGNDAGEPCHADTFAASSCQLAWRWNLDYVVDVHGNAEAYYYNAQTNMYAKNGSTATAYVRGGELEHIEYGLSASTVFGANAASGKVFFSYDKNGRCSDGSGAQCTTQPAAGNAVKPANAASYPDIPFDQLCASGTCAGLVSPTFWTTSKLSTVKTQVLSAGAYKDVDSWALKQSFPAPGDGTSPALWLDSVTHTGYSGTATLTEPTVSFGGAVLQNRVWAVDGLAPLDKWRIGSIKTELGSTVSVNYSAQECVPADRAAIFAAPQSNIKRCYPQWWSPSVTPPQAPQQDLFHKYVVTSVIDNPNTGGAGAPAVEKYYVYGTPAWRYNDSPLAPAEKRTWSIFAGFDTTEVRVGQATKPSEQNVTKYTFFRGLDGDKASPAGGVKSVQVGGVPDYRPFAGKVREQVATLGVGGAVLSTTTTTPWGSAPTANDGVHSSWYTGDSQVVVVEPVSTGGTRSTTTTTSYDPTWGLPTSVQTTHTDAPATCVTTTYAPANTSRYLIGSVAESLTTAGTCDQAATAEADRLISDVRTSYDGQAAGAAPTTGDPTTVETVTSMTGTSKTWSTIATTGYDAMGRTLQVTDALNRITKTAYTPAGTGGPTTKVVVTNPLGWTSSTEFDPAWGAVLKATDENSKITSASYDALGRRTGVWLPNKSQTTYPSAPSTKYTYNLSQSLASTVATESTIPGSTITAYDLYDGLGRIVQHQAKAVQSGGVMTDTAYDSQGRAISSTLPYWATAAPSSSLFIPTSMAQVPSRTDTVYDAAGRTTASILYAYGNESYRTTTAYPGADRVDVTPPAGGTPASTITNSAGQRTALTQYQAPTPTGSGLTTSYAYTPAGKLARMTDPAGNAWAWQYDLQGNQIVADDPDSGHTTSTYDLAGNVLSTTDARGQVLAYKYDDLNRKTEKRSGSPTGPLLASWTYDTAAKGKPASATSYTGSTAAAPGLAYVTSTDGYDDLYNPTSTTVKIPAGAPAFGGTTYTVTMTYNSAGLPQQRTLPAIGGLPLERIRIGYNGIGSVDNVQGATMYGVTSYSPTGQLAAITRGTSGYTLNTTFGYDPSTGQRNQVIDTASTPTGSGTQANRLYKRNPAGDVTSIQTTGLTGTDTQCFRYDAMRALTEAWTPSTTDCAADPTVAGLGGAAPYWTSYAVDAATGNRTSTTSHAAAGDSTSIYNYPAAGQPHPHAVAAVSGGAYSYDASGNTLVRPGQVLDYDESGKPVAITAAGVSQSNIYDADGELLLRTDPNQGSTLFLEESEVSSASASSAVTAGRTYSIEGIPIAERSTKANTSGSTLTWLSGDLNHTRDLAIDSASGKVVRRFADPYGSERGPSVTWVDQHGYLNKPKSTLTGLIQLGARVYDPATGRFLSVDPVLAPDNPLQNNAYAYSANSPVTNSDPDGRCYVAGAKDALNMNNNCGGGKGGAAPQISAGGQGQPTNYFPKWNAPERAEGQIAAAARKAKQLSTSGVISINTDFLTYGNSPSKFAQGQMVDWDGLTEATLIGLDVVSIFWMGGAAWKIVRVGSKIIELARLTESNPPLSVPHPTGDGAIPTGIRVGPGMPSKKGGGTIFPAGPVGPLSDRVVSIRIMPPGRSGQVDYPNGYVAYYNDIGQKINPYTGQTVKPSDPFAHIQLGG</sequence>
<dbReference type="InterPro" id="IPR031325">
    <property type="entry name" value="RHS_repeat"/>
</dbReference>
<gene>
    <name evidence="3" type="ORF">BJ963_001819</name>
</gene>
<proteinExistence type="predicted"/>
<name>A0A852T0X8_9MICO</name>
<keyword evidence="2" id="KW-0732">Signal</keyword>
<organism evidence="3 4">
    <name type="scientific">Leifsonia soli</name>
    <dbReference type="NCBI Taxonomy" id="582665"/>
    <lineage>
        <taxon>Bacteria</taxon>
        <taxon>Bacillati</taxon>
        <taxon>Actinomycetota</taxon>
        <taxon>Actinomycetes</taxon>
        <taxon>Micrococcales</taxon>
        <taxon>Microbacteriaceae</taxon>
        <taxon>Leifsonia</taxon>
    </lineage>
</organism>
<dbReference type="InterPro" id="IPR050708">
    <property type="entry name" value="T6SS_VgrG/RHS"/>
</dbReference>
<feature type="region of interest" description="Disordered" evidence="1">
    <location>
        <begin position="49"/>
        <end position="73"/>
    </location>
</feature>
<dbReference type="Proteomes" id="UP000589620">
    <property type="component" value="Unassembled WGS sequence"/>
</dbReference>
<dbReference type="NCBIfam" id="TIGR01643">
    <property type="entry name" value="YD_repeat_2x"/>
    <property type="match status" value="2"/>
</dbReference>
<dbReference type="PANTHER" id="PTHR32305:SF17">
    <property type="entry name" value="TRNA NUCLEASE WAPA"/>
    <property type="match status" value="1"/>
</dbReference>
<evidence type="ECO:0000256" key="2">
    <source>
        <dbReference type="SAM" id="SignalP"/>
    </source>
</evidence>
<keyword evidence="4" id="KW-1185">Reference proteome</keyword>
<dbReference type="Gene3D" id="2.180.10.10">
    <property type="entry name" value="RHS repeat-associated core"/>
    <property type="match status" value="2"/>
</dbReference>
<dbReference type="RefSeq" id="WP_179456131.1">
    <property type="nucleotide sequence ID" value="NZ_BAAAPX010000001.1"/>
</dbReference>
<dbReference type="InterPro" id="IPR022385">
    <property type="entry name" value="Rhs_assc_core"/>
</dbReference>
<evidence type="ECO:0000313" key="3">
    <source>
        <dbReference type="EMBL" id="NYD74300.1"/>
    </source>
</evidence>
<protein>
    <submittedName>
        <fullName evidence="3">RHS repeat-associated protein</fullName>
    </submittedName>
</protein>
<dbReference type="NCBIfam" id="TIGR03696">
    <property type="entry name" value="Rhs_assc_core"/>
    <property type="match status" value="1"/>
</dbReference>
<dbReference type="EMBL" id="JACCBJ010000001">
    <property type="protein sequence ID" value="NYD74300.1"/>
    <property type="molecule type" value="Genomic_DNA"/>
</dbReference>